<dbReference type="AlphaFoldDB" id="D2SBR2"/>
<dbReference type="OrthoDB" id="4559282at2"/>
<feature type="region of interest" description="Disordered" evidence="1">
    <location>
        <begin position="1"/>
        <end position="28"/>
    </location>
</feature>
<evidence type="ECO:0000256" key="1">
    <source>
        <dbReference type="SAM" id="MobiDB-lite"/>
    </source>
</evidence>
<feature type="compositionally biased region" description="Pro residues" evidence="1">
    <location>
        <begin position="68"/>
        <end position="78"/>
    </location>
</feature>
<accession>D2SBR2</accession>
<evidence type="ECO:0000256" key="2">
    <source>
        <dbReference type="SAM" id="Phobius"/>
    </source>
</evidence>
<reference evidence="3 4" key="1">
    <citation type="journal article" date="2010" name="Stand. Genomic Sci.">
        <title>Complete genome sequence of Geodermatophilus obscurus type strain (G-20).</title>
        <authorList>
            <person name="Ivanova N."/>
            <person name="Sikorski J."/>
            <person name="Jando M."/>
            <person name="Munk C."/>
            <person name="Lapidus A."/>
            <person name="Glavina Del Rio T."/>
            <person name="Copeland A."/>
            <person name="Tice H."/>
            <person name="Cheng J.-F."/>
            <person name="Lucas S."/>
            <person name="Chen F."/>
            <person name="Nolan M."/>
            <person name="Bruce D."/>
            <person name="Goodwin L."/>
            <person name="Pitluck S."/>
            <person name="Mavromatis K."/>
            <person name="Mikhailova N."/>
            <person name="Pati A."/>
            <person name="Chen A."/>
            <person name="Palaniappan K."/>
            <person name="Land M."/>
            <person name="Hauser L."/>
            <person name="Chang Y.-J."/>
            <person name="Jeffries C.D."/>
            <person name="Meincke L."/>
            <person name="Brettin T."/>
            <person name="Detter J.C."/>
            <person name="Detter J.C."/>
            <person name="Rohde M."/>
            <person name="Goeker M."/>
            <person name="Bristow J."/>
            <person name="Eisen J.A."/>
            <person name="Markowitz V."/>
            <person name="Hugenholtz P."/>
            <person name="Kyrpides N.C."/>
            <person name="Klenk H.-P."/>
        </authorList>
    </citation>
    <scope>NUCLEOTIDE SEQUENCE [LARGE SCALE GENOMIC DNA]</scope>
    <source>
        <strain evidence="4">ATCC 25078 / DSM 43160 / JCM 3152 / KCC A-0152 / KCTC 9177 / NBRC 13315 / NRRL B-3577 / G-20</strain>
    </source>
</reference>
<keyword evidence="2" id="KW-0812">Transmembrane</keyword>
<proteinExistence type="predicted"/>
<dbReference type="Proteomes" id="UP000001382">
    <property type="component" value="Chromosome"/>
</dbReference>
<sequence>MAEDTTTEPLEDETAPEPTPAPTRTPLWQRGPVRVAAGAAALLLAAGLGATAVAASQQMNEPIAATPTLPPTPTPTPAPTTSAAPDPDLSPRGHIMKDLGEVDGLAHPDDLTPSLEELVLSFSIDAIRVDAPCTSEYAEDPENGHFVALDIRASTTENYPTDAYYFQMNPTSFSFVGSDGVFVQNIATTPTYGCMDYDDPNLFPSATFTPASSYRGTVILDIPETSGTLIWTPMGGTSGWEWQIGGPAQ</sequence>
<dbReference type="RefSeq" id="WP_012949594.1">
    <property type="nucleotide sequence ID" value="NC_013757.1"/>
</dbReference>
<gene>
    <name evidence="3" type="ordered locus">Gobs_3581</name>
</gene>
<keyword evidence="2" id="KW-0472">Membrane</keyword>
<organism evidence="3 4">
    <name type="scientific">Geodermatophilus obscurus (strain ATCC 25078 / DSM 43160 / JCM 3152 / CCUG 61914 / KCC A-0152 / KCTC 9177 / NBRC 13315 / NRRL B-3577 / G-20)</name>
    <dbReference type="NCBI Taxonomy" id="526225"/>
    <lineage>
        <taxon>Bacteria</taxon>
        <taxon>Bacillati</taxon>
        <taxon>Actinomycetota</taxon>
        <taxon>Actinomycetes</taxon>
        <taxon>Geodermatophilales</taxon>
        <taxon>Geodermatophilaceae</taxon>
        <taxon>Geodermatophilus</taxon>
    </lineage>
</organism>
<keyword evidence="4" id="KW-1185">Reference proteome</keyword>
<evidence type="ECO:0000313" key="4">
    <source>
        <dbReference type="Proteomes" id="UP000001382"/>
    </source>
</evidence>
<evidence type="ECO:0000313" key="3">
    <source>
        <dbReference type="EMBL" id="ADB76169.1"/>
    </source>
</evidence>
<dbReference type="KEGG" id="gob:Gobs_3581"/>
<protein>
    <recommendedName>
        <fullName evidence="5">DUF4352 domain-containing protein</fullName>
    </recommendedName>
</protein>
<name>D2SBR2_GEOOG</name>
<dbReference type="eggNOG" id="ENOG50330C6">
    <property type="taxonomic scope" value="Bacteria"/>
</dbReference>
<feature type="compositionally biased region" description="Acidic residues" evidence="1">
    <location>
        <begin position="1"/>
        <end position="15"/>
    </location>
</feature>
<evidence type="ECO:0008006" key="5">
    <source>
        <dbReference type="Google" id="ProtNLM"/>
    </source>
</evidence>
<feature type="region of interest" description="Disordered" evidence="1">
    <location>
        <begin position="63"/>
        <end position="88"/>
    </location>
</feature>
<dbReference type="HOGENOM" id="CLU_1114560_0_0_11"/>
<keyword evidence="2" id="KW-1133">Transmembrane helix</keyword>
<dbReference type="EMBL" id="CP001867">
    <property type="protein sequence ID" value="ADB76169.1"/>
    <property type="molecule type" value="Genomic_DNA"/>
</dbReference>
<feature type="transmembrane region" description="Helical" evidence="2">
    <location>
        <begin position="35"/>
        <end position="55"/>
    </location>
</feature>
<reference evidence="4" key="2">
    <citation type="submission" date="2010-01" db="EMBL/GenBank/DDBJ databases">
        <title>The complete genome of Geodermatophilus obscurus DSM 43160.</title>
        <authorList>
            <consortium name="US DOE Joint Genome Institute (JGI-PGF)"/>
            <person name="Lucas S."/>
            <person name="Copeland A."/>
            <person name="Lapidus A."/>
            <person name="Glavina del Rio T."/>
            <person name="Dalin E."/>
            <person name="Tice H."/>
            <person name="Bruce D."/>
            <person name="Goodwin L."/>
            <person name="Pitluck S."/>
            <person name="Kyrpides N."/>
            <person name="Mavromatis K."/>
            <person name="Ivanova N."/>
            <person name="Munk A.C."/>
            <person name="Brettin T."/>
            <person name="Detter J.C."/>
            <person name="Han C."/>
            <person name="Larimer F."/>
            <person name="Land M."/>
            <person name="Hauser L."/>
            <person name="Markowitz V."/>
            <person name="Cheng J.-F."/>
            <person name="Hugenholtz P."/>
            <person name="Woyke T."/>
            <person name="Wu D."/>
            <person name="Jando M."/>
            <person name="Schneider S."/>
            <person name="Klenk H.-P."/>
            <person name="Eisen J.A."/>
        </authorList>
    </citation>
    <scope>NUCLEOTIDE SEQUENCE [LARGE SCALE GENOMIC DNA]</scope>
    <source>
        <strain evidence="4">ATCC 25078 / DSM 43160 / JCM 3152 / KCC A-0152 / KCTC 9177 / NBRC 13315 / NRRL B-3577 / G-20</strain>
    </source>
</reference>